<feature type="compositionally biased region" description="Pro residues" evidence="1">
    <location>
        <begin position="228"/>
        <end position="245"/>
    </location>
</feature>
<sequence>MSAPGRRGASIFTQGPAPAGSARGAPIPANEDDRRRFPTWSLCPQLRLHEGQAEAIIPSGPTPSLPPVRGPRTSRPGRVPGAPPPRSGRGPSPSQAARELPDRVCQPAGARGRQDTSGGRPRSLLSAAPGTYFLARACVLLPGSRRPLQVPRRHRRRLPQHRTSSRGRLRRVPSPPPPPHHVPHPGLRHRETRSRPAWVGRPEARPSAPAAGPECRPEACSGHDTLPAGPPRPLAWRVPPGPGSSPHPRVLGTPPVHSWADAPRLNRPLLCQRHSNILRV</sequence>
<evidence type="ECO:0000313" key="3">
    <source>
        <dbReference type="RefSeq" id="XP_070653495.1"/>
    </source>
</evidence>
<keyword evidence="2" id="KW-1185">Reference proteome</keyword>
<proteinExistence type="predicted"/>
<protein>
    <submittedName>
        <fullName evidence="3">Proline-rich protein 2-like</fullName>
    </submittedName>
</protein>
<feature type="compositionally biased region" description="Low complexity" evidence="1">
    <location>
        <begin position="15"/>
        <end position="29"/>
    </location>
</feature>
<accession>A0ABM4T0B3</accession>
<feature type="compositionally biased region" description="Basic residues" evidence="1">
    <location>
        <begin position="181"/>
        <end position="192"/>
    </location>
</feature>
<name>A0ABM4T0B3_BOSIN</name>
<reference evidence="3" key="1">
    <citation type="submission" date="2025-08" db="UniProtKB">
        <authorList>
            <consortium name="RefSeq"/>
        </authorList>
    </citation>
    <scope>IDENTIFICATION</scope>
    <source>
        <tissue evidence="3">Blood</tissue>
    </source>
</reference>
<dbReference type="RefSeq" id="XP_070653495.1">
    <property type="nucleotide sequence ID" value="XM_070797394.1"/>
</dbReference>
<organism evidence="2 3">
    <name type="scientific">Bos indicus</name>
    <name type="common">Zebu</name>
    <dbReference type="NCBI Taxonomy" id="9915"/>
    <lineage>
        <taxon>Eukaryota</taxon>
        <taxon>Metazoa</taxon>
        <taxon>Chordata</taxon>
        <taxon>Craniata</taxon>
        <taxon>Vertebrata</taxon>
        <taxon>Euteleostomi</taxon>
        <taxon>Mammalia</taxon>
        <taxon>Eutheria</taxon>
        <taxon>Laurasiatheria</taxon>
        <taxon>Artiodactyla</taxon>
        <taxon>Ruminantia</taxon>
        <taxon>Pecora</taxon>
        <taxon>Bovidae</taxon>
        <taxon>Bovinae</taxon>
        <taxon>Bos</taxon>
    </lineage>
</organism>
<feature type="region of interest" description="Disordered" evidence="1">
    <location>
        <begin position="147"/>
        <end position="261"/>
    </location>
</feature>
<evidence type="ECO:0000313" key="2">
    <source>
        <dbReference type="Proteomes" id="UP001652663"/>
    </source>
</evidence>
<evidence type="ECO:0000256" key="1">
    <source>
        <dbReference type="SAM" id="MobiDB-lite"/>
    </source>
</evidence>
<feature type="compositionally biased region" description="Basic residues" evidence="1">
    <location>
        <begin position="151"/>
        <end position="171"/>
    </location>
</feature>
<feature type="region of interest" description="Disordered" evidence="1">
    <location>
        <begin position="1"/>
        <end position="124"/>
    </location>
</feature>
<feature type="compositionally biased region" description="Pro residues" evidence="1">
    <location>
        <begin position="60"/>
        <end position="69"/>
    </location>
</feature>
<dbReference type="GeneID" id="139185236"/>
<dbReference type="Proteomes" id="UP001652663">
    <property type="component" value="Chromosome 10"/>
</dbReference>
<gene>
    <name evidence="3" type="primary">LOC139185236</name>
</gene>